<organism evidence="2">
    <name type="scientific">hydrothermal vent metagenome</name>
    <dbReference type="NCBI Taxonomy" id="652676"/>
    <lineage>
        <taxon>unclassified sequences</taxon>
        <taxon>metagenomes</taxon>
        <taxon>ecological metagenomes</taxon>
    </lineage>
</organism>
<evidence type="ECO:0000313" key="2">
    <source>
        <dbReference type="EMBL" id="VAV85433.1"/>
    </source>
</evidence>
<dbReference type="InterPro" id="IPR051922">
    <property type="entry name" value="Bact_Sporulation_Assoc"/>
</dbReference>
<dbReference type="InterPro" id="IPR013693">
    <property type="entry name" value="SpoIID/LytB_N"/>
</dbReference>
<dbReference type="PANTHER" id="PTHR30032">
    <property type="entry name" value="N-ACETYLMURAMOYL-L-ALANINE AMIDASE-RELATED"/>
    <property type="match status" value="1"/>
</dbReference>
<gene>
    <name evidence="2" type="ORF">MNBD_DELTA01-1010</name>
</gene>
<dbReference type="GO" id="GO:0030435">
    <property type="term" value="P:sporulation resulting in formation of a cellular spore"/>
    <property type="evidence" value="ECO:0007669"/>
    <property type="project" value="InterPro"/>
</dbReference>
<evidence type="ECO:0000259" key="1">
    <source>
        <dbReference type="Pfam" id="PF08486"/>
    </source>
</evidence>
<dbReference type="Pfam" id="PF08486">
    <property type="entry name" value="SpoIID"/>
    <property type="match status" value="1"/>
</dbReference>
<dbReference type="NCBIfam" id="TIGR02669">
    <property type="entry name" value="SpoIID_LytB"/>
    <property type="match status" value="1"/>
</dbReference>
<dbReference type="EMBL" id="UOEA01000087">
    <property type="protein sequence ID" value="VAV85433.1"/>
    <property type="molecule type" value="Genomic_DNA"/>
</dbReference>
<dbReference type="AlphaFoldDB" id="A0A3B0RLN1"/>
<dbReference type="PANTHER" id="PTHR30032:SF4">
    <property type="entry name" value="AMIDASE ENHANCER"/>
    <property type="match status" value="1"/>
</dbReference>
<dbReference type="PROSITE" id="PS51257">
    <property type="entry name" value="PROKAR_LIPOPROTEIN"/>
    <property type="match status" value="1"/>
</dbReference>
<protein>
    <submittedName>
        <fullName evidence="2">Stage II sporulation protein D (SpoIID)</fullName>
    </submittedName>
</protein>
<feature type="domain" description="Sporulation stage II protein D amidase enhancer LytB N-terminal" evidence="1">
    <location>
        <begin position="120"/>
        <end position="209"/>
    </location>
</feature>
<reference evidence="2" key="1">
    <citation type="submission" date="2018-06" db="EMBL/GenBank/DDBJ databases">
        <authorList>
            <person name="Zhirakovskaya E."/>
        </authorList>
    </citation>
    <scope>NUCLEOTIDE SEQUENCE</scope>
</reference>
<dbReference type="GO" id="GO:0030288">
    <property type="term" value="C:outer membrane-bounded periplasmic space"/>
    <property type="evidence" value="ECO:0007669"/>
    <property type="project" value="TreeGrafter"/>
</dbReference>
<proteinExistence type="predicted"/>
<sequence>MTKKKDFSLSAFFGLAFITLLTGFIFIGCAATSGSYGKTGKDKDLAKQTIRILVKEGKSGFKIDGAKGSSRLNLEYTGGKIVTLNGQLKKLPLRFHPKWRFIYIDKRPYRGVVEIREDKGALIVINELRLEDYIAGIINNEISSKWPLEAIKAQSVIARTYAIYQMEERKDNLFHMTGTHMDQVYTGAAVEDRASFRAVKKTIGEVLYYKGQPALTLYHSNAGGITEFARNVWGANEPYLRTVKSRHDKDAPNFRWELALSKVGMGEKLRAAGYDIGLPVKIKVRKRTKTGRVTALLIKDRKGRTLSMKGEDLRKVLGYATLRSTLFKVSRSRKGFVFKGRGSGHGVGLSQWGAKGMAEDGASYKKILRHYYAGTSIKKLY</sequence>
<name>A0A3B0RLN1_9ZZZZ</name>
<accession>A0A3B0RLN1</accession>
<dbReference type="InterPro" id="IPR013486">
    <property type="entry name" value="SpoIID/LytB"/>
</dbReference>